<dbReference type="Pfam" id="PF23216">
    <property type="entry name" value="WHD_CYT4"/>
    <property type="match status" value="1"/>
</dbReference>
<feature type="region of interest" description="Disordered" evidence="1">
    <location>
        <begin position="1096"/>
        <end position="1123"/>
    </location>
</feature>
<dbReference type="GO" id="GO:0000932">
    <property type="term" value="C:P-body"/>
    <property type="evidence" value="ECO:0007669"/>
    <property type="project" value="TreeGrafter"/>
</dbReference>
<protein>
    <recommendedName>
        <fullName evidence="2">RNB domain-containing protein</fullName>
    </recommendedName>
</protein>
<dbReference type="Proteomes" id="UP000297910">
    <property type="component" value="Unassembled WGS sequence"/>
</dbReference>
<evidence type="ECO:0000259" key="2">
    <source>
        <dbReference type="SMART" id="SM00955"/>
    </source>
</evidence>
<dbReference type="EMBL" id="PQXI01000020">
    <property type="protein sequence ID" value="TGO28995.1"/>
    <property type="molecule type" value="Genomic_DNA"/>
</dbReference>
<dbReference type="PANTHER" id="PTHR23355">
    <property type="entry name" value="RIBONUCLEASE"/>
    <property type="match status" value="1"/>
</dbReference>
<proteinExistence type="predicted"/>
<comment type="caution">
    <text evidence="3">The sequence shown here is derived from an EMBL/GenBank/DDBJ whole genome shotgun (WGS) entry which is preliminary data.</text>
</comment>
<dbReference type="SUPFAM" id="SSF50249">
    <property type="entry name" value="Nucleic acid-binding proteins"/>
    <property type="match status" value="1"/>
</dbReference>
<feature type="region of interest" description="Disordered" evidence="1">
    <location>
        <begin position="1024"/>
        <end position="1054"/>
    </location>
</feature>
<dbReference type="InterPro" id="IPR056624">
    <property type="entry name" value="WH_CYT4"/>
</dbReference>
<dbReference type="GO" id="GO:0003723">
    <property type="term" value="F:RNA binding"/>
    <property type="evidence" value="ECO:0007669"/>
    <property type="project" value="InterPro"/>
</dbReference>
<evidence type="ECO:0000313" key="3">
    <source>
        <dbReference type="EMBL" id="TGO28995.1"/>
    </source>
</evidence>
<dbReference type="InterPro" id="IPR057912">
    <property type="entry name" value="OB_CYT4_C"/>
</dbReference>
<dbReference type="InterPro" id="IPR056625">
    <property type="entry name" value="SH3_CYT4"/>
</dbReference>
<keyword evidence="4" id="KW-1185">Reference proteome</keyword>
<dbReference type="GO" id="GO:0000175">
    <property type="term" value="F:3'-5'-RNA exonuclease activity"/>
    <property type="evidence" value="ECO:0007669"/>
    <property type="project" value="TreeGrafter"/>
</dbReference>
<name>A0A4Z1FWV3_9HELO</name>
<dbReference type="Pfam" id="PF25522">
    <property type="entry name" value="OB_cyt-4"/>
    <property type="match status" value="1"/>
</dbReference>
<dbReference type="InterPro" id="IPR012340">
    <property type="entry name" value="NA-bd_OB-fold"/>
</dbReference>
<dbReference type="GO" id="GO:0006402">
    <property type="term" value="P:mRNA catabolic process"/>
    <property type="evidence" value="ECO:0007669"/>
    <property type="project" value="TreeGrafter"/>
</dbReference>
<dbReference type="SMART" id="SM00955">
    <property type="entry name" value="RNB"/>
    <property type="match status" value="1"/>
</dbReference>
<feature type="region of interest" description="Disordered" evidence="1">
    <location>
        <begin position="35"/>
        <end position="59"/>
    </location>
</feature>
<dbReference type="Pfam" id="PF00773">
    <property type="entry name" value="RNB"/>
    <property type="match status" value="1"/>
</dbReference>
<feature type="compositionally biased region" description="Low complexity" evidence="1">
    <location>
        <begin position="1030"/>
        <end position="1041"/>
    </location>
</feature>
<dbReference type="Pfam" id="PF23214">
    <property type="entry name" value="SH3_CYT4"/>
    <property type="match status" value="1"/>
</dbReference>
<feature type="domain" description="RNB" evidence="2">
    <location>
        <begin position="509"/>
        <end position="847"/>
    </location>
</feature>
<organism evidence="3 4">
    <name type="scientific">Botrytis paeoniae</name>
    <dbReference type="NCBI Taxonomy" id="278948"/>
    <lineage>
        <taxon>Eukaryota</taxon>
        <taxon>Fungi</taxon>
        <taxon>Dikarya</taxon>
        <taxon>Ascomycota</taxon>
        <taxon>Pezizomycotina</taxon>
        <taxon>Leotiomycetes</taxon>
        <taxon>Helotiales</taxon>
        <taxon>Sclerotiniaceae</taxon>
        <taxon>Botrytis</taxon>
    </lineage>
</organism>
<sequence length="1181" mass="130874">MLRTSQLSRKNVRPFACWKCLANFYSGAIVGRRQLPQAPDGNGQSRQKTSRAEIETQNRKLPGSSNVLYKRKEGLVPIRKRLEAWEAEHASQYIPVTINDDASPGSLDNASSRIQDTKFEIDDEEDAVHDDISTVRFDDLVDVGSRRGFLIPGDLVEVIGKGQRQELAIYIRDVGRLAEFYTMSGTLIKGSMKSTHFYVPGFVSNDELDTIRPFLLLPEAGQSDGSDIHKFDQQVPREATKPMLEKMHRFWDESEELYQSTFSKLDHAHNLVAKDKSFRYATLVELANEIIPQSNSKAKNGSHPYPVLYALHRSLMRDEIGVRPQLRGATRTGGQYEISSKAEVKNIMYVVEEVRKYQKASETNSMFKKSSLLEWVKDCQEVIDESRKSRQLTTHGTIIPLSTSDEKIKFQRQVRASPYTEFLKSWAAFRTIDRNSTINSAGSILLRVIARYEEFQLDQSTAWTFLQEIGEIHPTTNRVAYDLRVHNHGCNDISQKDSFTSEDSMSALREEFHLPVYCIDSVDAHEVDDGVSIECTETPNEYWVHVHAADPASRLEAKGEFADEISDRTETIYSPKEVYFLLPSDFVQNNLSLDTDRPSLTFSAKMNLNGDILDTMVFPRTLLNVKFMTPKVVAEVITGSDSTDSNITYTSSTVGSPIAHTSEKRTMLSSHQLSDEHKEDLRILHRIGDARLKQRIAHGGVSMSSANVNVSVSPTAGTIQLQKEESSSPGSKIDAVAPLMLIAAEVAARWCYDRGVPIPYRVTPLNTNKKDPLEFYREVVLPSLDEHGYPPVNIALQYFRLLGTILPSTIPGPHVAVGVEMMAKCTSPLRRYGDLLLHWQVQAALREEARLGHDLKNNTKEDFLPFTKAELDRIISHLDARERMIKQGNRDSIRHWLCHFLIRAWQFKEAPLPPTFNFIASEDVTYNSTWGKLDFFDAPAKLVGSEAFDIENVKAGNLLEVELEDINVYLRSITVKAIRPTVMQFQPSILTPFLALFTNAQSIPFPDINIPSIPDTASFAPSTDITNGKSSSSSYSSSSSSFADGHGSTNIQQVSTTCDSDANCETRVNGIVNGTAVGATTLGTSTVRILSTSTIPGASGISQQSEEAAGPVRNGGLLGGNADLTTSGTAGSTVIVTETATAKPTGVARVQDVSSEAKRGIGRMGNIIMLALGIAIGALTL</sequence>
<dbReference type="InterPro" id="IPR001900">
    <property type="entry name" value="RNase_II/R"/>
</dbReference>
<dbReference type="InterPro" id="IPR050180">
    <property type="entry name" value="RNR_Ribonuclease"/>
</dbReference>
<dbReference type="AlphaFoldDB" id="A0A4Z1FWV3"/>
<reference evidence="3 4" key="1">
    <citation type="submission" date="2017-12" db="EMBL/GenBank/DDBJ databases">
        <title>Comparative genomics of Botrytis spp.</title>
        <authorList>
            <person name="Valero-Jimenez C.A."/>
            <person name="Tapia P."/>
            <person name="Veloso J."/>
            <person name="Silva-Moreno E."/>
            <person name="Staats M."/>
            <person name="Valdes J.H."/>
            <person name="Van Kan J.A.L."/>
        </authorList>
    </citation>
    <scope>NUCLEOTIDE SEQUENCE [LARGE SCALE GENOMIC DNA]</scope>
    <source>
        <strain evidence="3 4">Bp0003</strain>
    </source>
</reference>
<evidence type="ECO:0000313" key="4">
    <source>
        <dbReference type="Proteomes" id="UP000297910"/>
    </source>
</evidence>
<gene>
    <name evidence="3" type="ORF">BPAE_0020g00400</name>
</gene>
<dbReference type="PANTHER" id="PTHR23355:SF65">
    <property type="entry name" value="EXORIBONUCLEASE CYT-4, PUTATIVE (AFU_ORTHOLOGUE AFUA_7G01550)-RELATED"/>
    <property type="match status" value="1"/>
</dbReference>
<accession>A0A4Z1FWV3</accession>
<feature type="compositionally biased region" description="Polar residues" evidence="1">
    <location>
        <begin position="1096"/>
        <end position="1106"/>
    </location>
</feature>
<evidence type="ECO:0000256" key="1">
    <source>
        <dbReference type="SAM" id="MobiDB-lite"/>
    </source>
</evidence>